<dbReference type="RefSeq" id="WP_294895298.1">
    <property type="nucleotide sequence ID" value="NZ_DLUI01000130.1"/>
</dbReference>
<dbReference type="Proteomes" id="UP000228859">
    <property type="component" value="Unassembled WGS sequence"/>
</dbReference>
<protein>
    <submittedName>
        <fullName evidence="2">Cupin</fullName>
    </submittedName>
</protein>
<dbReference type="PANTHER" id="PTHR37694:SF1">
    <property type="entry name" value="SLR8022 PROTEIN"/>
    <property type="match status" value="1"/>
</dbReference>
<gene>
    <name evidence="2" type="ORF">CFH83_09075</name>
</gene>
<evidence type="ECO:0000313" key="2">
    <source>
        <dbReference type="EMBL" id="DAB37842.1"/>
    </source>
</evidence>
<dbReference type="SUPFAM" id="SSF51182">
    <property type="entry name" value="RmlC-like cupins"/>
    <property type="match status" value="1"/>
</dbReference>
<name>A0A2D3W935_9BACT</name>
<accession>A0A2D3W935</accession>
<dbReference type="Pfam" id="PF07883">
    <property type="entry name" value="Cupin_2"/>
    <property type="match status" value="1"/>
</dbReference>
<evidence type="ECO:0000313" key="3">
    <source>
        <dbReference type="Proteomes" id="UP000228859"/>
    </source>
</evidence>
<dbReference type="InterPro" id="IPR014710">
    <property type="entry name" value="RmlC-like_jellyroll"/>
</dbReference>
<dbReference type="InterPro" id="IPR013096">
    <property type="entry name" value="Cupin_2"/>
</dbReference>
<dbReference type="EMBL" id="DLUI01000130">
    <property type="protein sequence ID" value="DAB37842.1"/>
    <property type="molecule type" value="Genomic_DNA"/>
</dbReference>
<dbReference type="InterPro" id="IPR011051">
    <property type="entry name" value="RmlC_Cupin_sf"/>
</dbReference>
<dbReference type="CDD" id="cd02222">
    <property type="entry name" value="cupin_TM1459-like"/>
    <property type="match status" value="1"/>
</dbReference>
<comment type="caution">
    <text evidence="2">The sequence shown here is derived from an EMBL/GenBank/DDBJ whole genome shotgun (WGS) entry which is preliminary data.</text>
</comment>
<dbReference type="Gene3D" id="2.60.120.10">
    <property type="entry name" value="Jelly Rolls"/>
    <property type="match status" value="1"/>
</dbReference>
<feature type="domain" description="Cupin type-2" evidence="1">
    <location>
        <begin position="40"/>
        <end position="106"/>
    </location>
</feature>
<dbReference type="AlphaFoldDB" id="A0A2D3W935"/>
<organism evidence="2 3">
    <name type="scientific">Sulfuricurvum kujiense</name>
    <dbReference type="NCBI Taxonomy" id="148813"/>
    <lineage>
        <taxon>Bacteria</taxon>
        <taxon>Pseudomonadati</taxon>
        <taxon>Campylobacterota</taxon>
        <taxon>Epsilonproteobacteria</taxon>
        <taxon>Campylobacterales</taxon>
        <taxon>Sulfurimonadaceae</taxon>
        <taxon>Sulfuricurvum</taxon>
    </lineage>
</organism>
<reference evidence="2 3" key="1">
    <citation type="journal article" date="2017" name="Front. Microbiol.">
        <title>Comparative Genomic Analysis of the Class Epsilonproteobacteria and Proposed Reclassification to Epsilonbacteraeota (phyl. nov.).</title>
        <authorList>
            <person name="Waite D.W."/>
            <person name="Vanwonterghem I."/>
            <person name="Rinke C."/>
            <person name="Parks D.H."/>
            <person name="Zhang Y."/>
            <person name="Takai K."/>
            <person name="Sievert S.M."/>
            <person name="Simon J."/>
            <person name="Campbell B.J."/>
            <person name="Hanson T.E."/>
            <person name="Woyke T."/>
            <person name="Klotz M.G."/>
            <person name="Hugenholtz P."/>
        </authorList>
    </citation>
    <scope>NUCLEOTIDE SEQUENCE [LARGE SCALE GENOMIC DNA]</scope>
    <source>
        <strain evidence="2">UBA12443</strain>
    </source>
</reference>
<proteinExistence type="predicted"/>
<sequence>MFLHKQIDTIEAAPQKAGKGVSMKMLLSPDESPTFAMRNFTIDAGGHMPLHTNSVEHEQYVLSGRARVVIGDKTIEAGAGDVLLIPAGVPHSYETLGEETYSFLCLVPKGVDVIEVLAC</sequence>
<evidence type="ECO:0000259" key="1">
    <source>
        <dbReference type="Pfam" id="PF07883"/>
    </source>
</evidence>
<dbReference type="PANTHER" id="PTHR37694">
    <property type="entry name" value="SLR8022 PROTEIN"/>
    <property type="match status" value="1"/>
</dbReference>